<sequence length="923" mass="101572">MKTKKNTKSNPSFTNVGADISVVVLSLLVIFVSSFLFVKNLNRTFSRNDKTPVATITFKYKSVQRKFLDRAVWDRPQQNSPVYNGDTIRTSPEAEATLYFVDRNVVELGSSTMIQVFVNNEESRIDLASGLVSVETSDSSNMLISSENTTAKISKGSSFRADKSGEGNLQLVVEKGEAAVTGQEGGAQSALLTQGAVIQTGIQAPLVVVTPGKNVRLLNQSGNGVDVPFQWQSSLPAGEELILETSPLSNFSDEVQKYTLADLTEYTLAKQNRSFYWRLYAATGDESAVNAQSGKVNIIAAPAPLLLEPAVEAQYTYTSAPPAIRFLWEGNSLVASYLLEVADNPELKNPQLSRFVNTQSLTLSDFAEGTWYWRVTPRYLIGVDSTPESSKVGFFHVEQQSAAAETPQVLFPQATAETAHGKEMSFAWKNISETKSYRLKVAKDAEMKTIVVDKIVETNSFKLDDAAAVLPNGDYYWTVSGIDSKGTEMATSAPIKFQTINTDYALRGIFPPNGYILADTLCPDTRFTWKTNVETEKHFQVSSSKDFSTLAVDVKTSGNGIEGISLPHGQWYWRVVANSEVGLVKAETKYFTIASPLERPNLFDIGSTVIVFPEGKTKFAWSPVKGADYYQVRITKIGDEDSPLYENLFITETQVEIALQRVVEGNYRISIQGFASASVTSTRRYGLAVDHNFTLKHLKSVELLYPADGTKISGLDAALNPFTFKWESVVPPASSKLILRKSGTANPVFEVSNPATAVQAPPLEQGRYTWEVKAVVPEGFDISSRKRFTFTVSPIPPLPPAAFSFPTANAVLDAAFFKSNRSIEFRWNSVNDATHYRFKLSDSSGRSIFTADIRSDGKGQQAVSFKDIARLSRGTFSAEVRAQRRLSNGKVFQDGTVARIRFQIDIPKGRTVSTDETGVLYGK</sequence>
<dbReference type="Proteomes" id="UP000014634">
    <property type="component" value="Unassembled WGS sequence"/>
</dbReference>
<proteinExistence type="predicted"/>
<feature type="domain" description="FecR protein" evidence="2">
    <location>
        <begin position="86"/>
        <end position="177"/>
    </location>
</feature>
<dbReference type="Pfam" id="PF04773">
    <property type="entry name" value="FecR"/>
    <property type="match status" value="1"/>
</dbReference>
<feature type="transmembrane region" description="Helical" evidence="1">
    <location>
        <begin position="20"/>
        <end position="38"/>
    </location>
</feature>
<comment type="caution">
    <text evidence="3">The sequence shown here is derived from an EMBL/GenBank/DDBJ whole genome shotgun (WGS) entry which is preliminary data.</text>
</comment>
<gene>
    <name evidence="3" type="ORF">HMPREF9195_01861</name>
</gene>
<keyword evidence="1" id="KW-0812">Transmembrane</keyword>
<keyword evidence="1" id="KW-1133">Transmembrane helix</keyword>
<dbReference type="InterPro" id="IPR006860">
    <property type="entry name" value="FecR"/>
</dbReference>
<evidence type="ECO:0000256" key="1">
    <source>
        <dbReference type="SAM" id="Phobius"/>
    </source>
</evidence>
<protein>
    <recommendedName>
        <fullName evidence="2">FecR protein domain-containing protein</fullName>
    </recommendedName>
</protein>
<dbReference type="AlphaFoldDB" id="A0AA87TEE5"/>
<keyword evidence="1" id="KW-0472">Membrane</keyword>
<dbReference type="InterPro" id="IPR013783">
    <property type="entry name" value="Ig-like_fold"/>
</dbReference>
<evidence type="ECO:0000313" key="4">
    <source>
        <dbReference type="Proteomes" id="UP000014634"/>
    </source>
</evidence>
<dbReference type="EMBL" id="ATFE01000013">
    <property type="protein sequence ID" value="EPF28170.1"/>
    <property type="molecule type" value="Genomic_DNA"/>
</dbReference>
<evidence type="ECO:0000313" key="3">
    <source>
        <dbReference type="EMBL" id="EPF28170.1"/>
    </source>
</evidence>
<dbReference type="RefSeq" id="WP_016523794.1">
    <property type="nucleotide sequence ID" value="NZ_KE332517.1"/>
</dbReference>
<organism evidence="3 4">
    <name type="scientific">Treponema medium ATCC 700293</name>
    <dbReference type="NCBI Taxonomy" id="1125700"/>
    <lineage>
        <taxon>Bacteria</taxon>
        <taxon>Pseudomonadati</taxon>
        <taxon>Spirochaetota</taxon>
        <taxon>Spirochaetia</taxon>
        <taxon>Spirochaetales</taxon>
        <taxon>Treponemataceae</taxon>
        <taxon>Treponema</taxon>
    </lineage>
</organism>
<accession>A0AA87TEE5</accession>
<dbReference type="Gene3D" id="2.60.40.10">
    <property type="entry name" value="Immunoglobulins"/>
    <property type="match status" value="2"/>
</dbReference>
<reference evidence="3 4" key="1">
    <citation type="submission" date="2013-04" db="EMBL/GenBank/DDBJ databases">
        <title>The Genome Sequence of Treponema medium ATCC 700293.</title>
        <authorList>
            <consortium name="The Broad Institute Genomics Platform"/>
            <person name="Earl A."/>
            <person name="Ward D."/>
            <person name="Feldgarden M."/>
            <person name="Gevers D."/>
            <person name="Leonetti C."/>
            <person name="Blanton J.M."/>
            <person name="Dewhirst F.E."/>
            <person name="Izard J."/>
            <person name="Walker B."/>
            <person name="Young S."/>
            <person name="Zeng Q."/>
            <person name="Gargeya S."/>
            <person name="Fitzgerald M."/>
            <person name="Haas B."/>
            <person name="Abouelleil A."/>
            <person name="Allen A.W."/>
            <person name="Alvarado L."/>
            <person name="Arachchi H.M."/>
            <person name="Berlin A.M."/>
            <person name="Chapman S.B."/>
            <person name="Gainer-Dewar J."/>
            <person name="Goldberg J."/>
            <person name="Griggs A."/>
            <person name="Gujja S."/>
            <person name="Hansen M."/>
            <person name="Howarth C."/>
            <person name="Imamovic A."/>
            <person name="Ireland A."/>
            <person name="Larimer J."/>
            <person name="McCowan C."/>
            <person name="Murphy C."/>
            <person name="Pearson M."/>
            <person name="Poon T.W."/>
            <person name="Priest M."/>
            <person name="Roberts A."/>
            <person name="Saif S."/>
            <person name="Shea T."/>
            <person name="Sisk P."/>
            <person name="Sykes S."/>
            <person name="Wortman J."/>
            <person name="Nusbaum C."/>
            <person name="Birren B."/>
        </authorList>
    </citation>
    <scope>NUCLEOTIDE SEQUENCE [LARGE SCALE GENOMIC DNA]</scope>
    <source>
        <strain evidence="3 4">ATCC 700293</strain>
    </source>
</reference>
<evidence type="ECO:0000259" key="2">
    <source>
        <dbReference type="Pfam" id="PF04773"/>
    </source>
</evidence>
<name>A0AA87TEE5_TREMD</name>